<dbReference type="GO" id="GO:0005765">
    <property type="term" value="C:lysosomal membrane"/>
    <property type="evidence" value="ECO:0007669"/>
    <property type="project" value="UniProtKB-SubCell"/>
</dbReference>
<keyword evidence="5" id="KW-0479">Metal-binding</keyword>
<keyword evidence="12" id="KW-0325">Glycoprotein</keyword>
<dbReference type="EnsemblMetazoa" id="XM_008210906">
    <property type="protein sequence ID" value="XP_008209128"/>
    <property type="gene ID" value="LOC100121635"/>
</dbReference>
<feature type="region of interest" description="Disordered" evidence="15">
    <location>
        <begin position="1"/>
        <end position="43"/>
    </location>
</feature>
<dbReference type="Pfam" id="PF01490">
    <property type="entry name" value="Aa_trans"/>
    <property type="match status" value="2"/>
</dbReference>
<evidence type="ECO:0000256" key="7">
    <source>
        <dbReference type="ARBA" id="ARBA00022970"/>
    </source>
</evidence>
<dbReference type="SMR" id="A0A7M7HB45"/>
<feature type="domain" description="Amino acid transporter transmembrane" evidence="17">
    <location>
        <begin position="187"/>
        <end position="297"/>
    </location>
</feature>
<keyword evidence="7" id="KW-0029">Amino-acid transport</keyword>
<name>A0A7M7HB45_NASVI</name>
<feature type="transmembrane region" description="Helical" evidence="16">
    <location>
        <begin position="556"/>
        <end position="580"/>
    </location>
</feature>
<feature type="region of interest" description="Disordered" evidence="15">
    <location>
        <begin position="61"/>
        <end position="80"/>
    </location>
</feature>
<dbReference type="GO" id="GO:0015179">
    <property type="term" value="F:L-amino acid transmembrane transporter activity"/>
    <property type="evidence" value="ECO:0007669"/>
    <property type="project" value="TreeGrafter"/>
</dbReference>
<feature type="transmembrane region" description="Helical" evidence="16">
    <location>
        <begin position="447"/>
        <end position="472"/>
    </location>
</feature>
<evidence type="ECO:0000256" key="9">
    <source>
        <dbReference type="ARBA" id="ARBA00023053"/>
    </source>
</evidence>
<organism evidence="18 19">
    <name type="scientific">Nasonia vitripennis</name>
    <name type="common">Parasitic wasp</name>
    <dbReference type="NCBI Taxonomy" id="7425"/>
    <lineage>
        <taxon>Eukaryota</taxon>
        <taxon>Metazoa</taxon>
        <taxon>Ecdysozoa</taxon>
        <taxon>Arthropoda</taxon>
        <taxon>Hexapoda</taxon>
        <taxon>Insecta</taxon>
        <taxon>Pterygota</taxon>
        <taxon>Neoptera</taxon>
        <taxon>Endopterygota</taxon>
        <taxon>Hymenoptera</taxon>
        <taxon>Apocrita</taxon>
        <taxon>Proctotrupomorpha</taxon>
        <taxon>Chalcidoidea</taxon>
        <taxon>Pteromalidae</taxon>
        <taxon>Pteromalinae</taxon>
        <taxon>Nasonia</taxon>
    </lineage>
</organism>
<keyword evidence="13" id="KW-0458">Lysosome</keyword>
<evidence type="ECO:0000313" key="19">
    <source>
        <dbReference type="Proteomes" id="UP000002358"/>
    </source>
</evidence>
<evidence type="ECO:0000256" key="10">
    <source>
        <dbReference type="ARBA" id="ARBA00023136"/>
    </source>
</evidence>
<evidence type="ECO:0000256" key="3">
    <source>
        <dbReference type="ARBA" id="ARBA00022448"/>
    </source>
</evidence>
<dbReference type="PANTHER" id="PTHR22950:SF244">
    <property type="entry name" value="NEUTRAL AMINO ACID TRANSPORTER 9"/>
    <property type="match status" value="1"/>
</dbReference>
<evidence type="ECO:0000259" key="17">
    <source>
        <dbReference type="Pfam" id="PF01490"/>
    </source>
</evidence>
<protein>
    <recommendedName>
        <fullName evidence="17">Amino acid transporter transmembrane domain-containing protein</fullName>
    </recommendedName>
</protein>
<dbReference type="AlphaFoldDB" id="A0A7M7HB45"/>
<feature type="transmembrane region" description="Helical" evidence="16">
    <location>
        <begin position="345"/>
        <end position="363"/>
    </location>
</feature>
<proteinExistence type="inferred from homology"/>
<evidence type="ECO:0000256" key="6">
    <source>
        <dbReference type="ARBA" id="ARBA00022753"/>
    </source>
</evidence>
<evidence type="ECO:0000256" key="2">
    <source>
        <dbReference type="ARBA" id="ARBA00004155"/>
    </source>
</evidence>
<sequence length="615" mass="68838">MDNRPKRSNGGKKSRQPPPGFYRKTLAQQQRDSGSESAPLLSSGCSHASLDQPIIMFQDSETSDLDSSTAGNSSRDGKEQCRSVIDRLVSTGGGINNYNSISNLLPKRLPPLVNERVPSSLNASLHADIERDKCYEIRNADLLLEDDPFDLMEGRTEKGLLSDFFTQSLPMQGNIGDTTEEIKPKQSSLVTIFSVWNTILGSSMLTMPWGIYMAGFVPAIILILAMSGLCLFTAYKLLQVHKYHGGGERIEVMELSRAFLGSWAEHMAKIFSISVLMGANIAYWILMSNFFYNSVNFLYDIIAGIPVLPDTYNRTDGDLLCPKYELNGTANYDKSYDNLGPAWDLYKTVPIFLALLVFPVLNFNTTTFFTKFNSLGTVAIVYLVVFVLVKSGSWGINMDKTAWQESWVLRSTFPVLSGMLSLSFFIHNIIITIMQSNRNQKKNGRDLTIAYILVTITYIIVGIVFYVCFPLAKVCIEDNLLNNFQKNDGLTVGARVVLLFQLFTVYPLITYMLRIQLLSSVFKTTKCRRRFVLLVNLIIVTICVLFAIFMPHVGTIIRYTGAISGLVYVFTLPSLLHLMISYRQGTMTVMQVMCHACVPIIGVLNLISQLFIQAN</sequence>
<dbReference type="GO" id="GO:0031902">
    <property type="term" value="C:late endosome membrane"/>
    <property type="evidence" value="ECO:0007669"/>
    <property type="project" value="UniProtKB-SubCell"/>
</dbReference>
<keyword evidence="3" id="KW-0813">Transport</keyword>
<dbReference type="InterPro" id="IPR013057">
    <property type="entry name" value="AA_transpt_TM"/>
</dbReference>
<evidence type="ECO:0000256" key="15">
    <source>
        <dbReference type="SAM" id="MobiDB-lite"/>
    </source>
</evidence>
<feature type="compositionally biased region" description="Polar residues" evidence="15">
    <location>
        <begin position="26"/>
        <end position="36"/>
    </location>
</feature>
<feature type="transmembrane region" description="Helical" evidence="16">
    <location>
        <begin position="267"/>
        <end position="286"/>
    </location>
</feature>
<evidence type="ECO:0000256" key="8">
    <source>
        <dbReference type="ARBA" id="ARBA00022989"/>
    </source>
</evidence>
<keyword evidence="19" id="KW-1185">Reference proteome</keyword>
<evidence type="ECO:0000256" key="14">
    <source>
        <dbReference type="ARBA" id="ARBA00038442"/>
    </source>
</evidence>
<keyword evidence="8 16" id="KW-1133">Transmembrane helix</keyword>
<evidence type="ECO:0000256" key="13">
    <source>
        <dbReference type="ARBA" id="ARBA00023228"/>
    </source>
</evidence>
<evidence type="ECO:0000256" key="1">
    <source>
        <dbReference type="ARBA" id="ARBA00004107"/>
    </source>
</evidence>
<feature type="transmembrane region" description="Helical" evidence="16">
    <location>
        <begin position="375"/>
        <end position="396"/>
    </location>
</feature>
<evidence type="ECO:0000256" key="12">
    <source>
        <dbReference type="ARBA" id="ARBA00023180"/>
    </source>
</evidence>
<comment type="similarity">
    <text evidence="14">Belongs to the amino acid/polyamine transporter 2 family. SLC38A9 subfamily.</text>
</comment>
<feature type="transmembrane region" description="Helical" evidence="16">
    <location>
        <begin position="531"/>
        <end position="550"/>
    </location>
</feature>
<keyword evidence="11" id="KW-1015">Disulfide bond</keyword>
<feature type="transmembrane region" description="Helical" evidence="16">
    <location>
        <begin position="211"/>
        <end position="235"/>
    </location>
</feature>
<dbReference type="GO" id="GO:0046872">
    <property type="term" value="F:metal ion binding"/>
    <property type="evidence" value="ECO:0007669"/>
    <property type="project" value="UniProtKB-KW"/>
</dbReference>
<dbReference type="InParanoid" id="A0A7M7HB45"/>
<dbReference type="PANTHER" id="PTHR22950">
    <property type="entry name" value="AMINO ACID TRANSPORTER"/>
    <property type="match status" value="1"/>
</dbReference>
<accession>A0A7M7HB45</accession>
<evidence type="ECO:0000313" key="18">
    <source>
        <dbReference type="EnsemblMetazoa" id="XP_008209128"/>
    </source>
</evidence>
<evidence type="ECO:0000256" key="5">
    <source>
        <dbReference type="ARBA" id="ARBA00022723"/>
    </source>
</evidence>
<gene>
    <name evidence="18" type="primary">100121635</name>
</gene>
<feature type="compositionally biased region" description="Polar residues" evidence="15">
    <location>
        <begin position="65"/>
        <end position="74"/>
    </location>
</feature>
<keyword evidence="6" id="KW-0967">Endosome</keyword>
<feature type="transmembrane region" description="Helical" evidence="16">
    <location>
        <begin position="592"/>
        <end position="612"/>
    </location>
</feature>
<dbReference type="Proteomes" id="UP000002358">
    <property type="component" value="Chromosome 5"/>
</dbReference>
<evidence type="ECO:0000256" key="16">
    <source>
        <dbReference type="SAM" id="Phobius"/>
    </source>
</evidence>
<feature type="compositionally biased region" description="Basic residues" evidence="15">
    <location>
        <begin position="1"/>
        <end position="15"/>
    </location>
</feature>
<keyword evidence="4 16" id="KW-0812">Transmembrane</keyword>
<feature type="transmembrane region" description="Helical" evidence="16">
    <location>
        <begin position="416"/>
        <end position="435"/>
    </location>
</feature>
<keyword evidence="9" id="KW-0915">Sodium</keyword>
<dbReference type="OrthoDB" id="294730at2759"/>
<feature type="domain" description="Amino acid transporter transmembrane" evidence="17">
    <location>
        <begin position="367"/>
        <end position="607"/>
    </location>
</feature>
<evidence type="ECO:0000256" key="4">
    <source>
        <dbReference type="ARBA" id="ARBA00022692"/>
    </source>
</evidence>
<reference evidence="18" key="1">
    <citation type="submission" date="2021-01" db="UniProtKB">
        <authorList>
            <consortium name="EnsemblMetazoa"/>
        </authorList>
    </citation>
    <scope>IDENTIFICATION</scope>
</reference>
<evidence type="ECO:0000256" key="11">
    <source>
        <dbReference type="ARBA" id="ARBA00023157"/>
    </source>
</evidence>
<feature type="transmembrane region" description="Helical" evidence="16">
    <location>
        <begin position="492"/>
        <end position="511"/>
    </location>
</feature>
<keyword evidence="10 16" id="KW-0472">Membrane</keyword>
<comment type="subcellular location">
    <subcellularLocation>
        <location evidence="1">Late endosome membrane</location>
        <topology evidence="1">Multi-pass membrane protein</topology>
    </subcellularLocation>
    <subcellularLocation>
        <location evidence="2">Lysosome membrane</location>
        <topology evidence="2">Multi-pass membrane protein</topology>
    </subcellularLocation>
</comment>